<reference evidence="1 2" key="1">
    <citation type="journal article" date="2017" name="Genome Announc.">
        <title>Genome sequence of the saprophytic ascomycete Epicoccum nigrum ICMP 19927 strain isolated from New Zealand.</title>
        <authorList>
            <person name="Fokin M."/>
            <person name="Fleetwood D."/>
            <person name="Weir B.S."/>
            <person name="Villas-Boas S.G."/>
        </authorList>
    </citation>
    <scope>NUCLEOTIDE SEQUENCE [LARGE SCALE GENOMIC DNA]</scope>
    <source>
        <strain evidence="1 2">ICMP 19927</strain>
    </source>
</reference>
<gene>
    <name evidence="1" type="ORF">B5807_12010</name>
</gene>
<dbReference type="AlphaFoldDB" id="A0A1Y2LKI9"/>
<accession>A0A1Y2LKI9</accession>
<evidence type="ECO:0000313" key="1">
    <source>
        <dbReference type="EMBL" id="OSS43398.1"/>
    </source>
</evidence>
<name>A0A1Y2LKI9_EPING</name>
<dbReference type="PANTHER" id="PTHR40788:SF1">
    <property type="entry name" value="IPA PROTEIN"/>
    <property type="match status" value="1"/>
</dbReference>
<dbReference type="PANTHER" id="PTHR40788">
    <property type="entry name" value="CLR5 DOMAIN-CONTAINING PROTEIN-RELATED"/>
    <property type="match status" value="1"/>
</dbReference>
<sequence>MEEQRFDRYHYSGILTDAEAMNVLTDYSNDINSARDYLTRCIQKYGDLLLDRWRKRTPSKRASLLKLVNPNLPLIKGFTADTEYGTTTLTWQEARNSHHRNHYLLPYIDVETLSKNPATLFGLLNTRAKDLPAEWAPYDHKQLRHPWGVGLVDVSFNEGAVVMFGPRYGAYTKWQREAAHRFDIVGYPRGQMILEAQATLLLFLQRLVEQLLGDAATLDETTAVGCVRWNGNLNAGLKMAGDAVAWSTFVQTPFTSSPHFDIGALVALVRARAAATGDHLWLLQTEATYFRRYMRKLYQTQVVESMPQKHKAVALIPWEIVEDIHTHWLWRTTLVEFENLQGLYHRFRDSIAPEHAIPTKVDRALGAIELLLVNTIHDRSQQLQAIISQRPGFRNNYVYGSTTADANGNHHFSLQVRQFGADEQESNATVFREQRLWWILMQLQGKPDSCTRFRYGSLLDMLDDHLAKACPDERARLDVILYDKMSEYVTLLELLDSVRMHCPRNAIRELQHCVATEDRIFWRTKRFTQEIQIPVLAPAIEALRAFRTINAPAGARDAKWLEQYGLVHASLQDFWREMETALLGYYQKMDFSEADVSYSMEPLHWWDHPSHNARFEHRREQIESDILRSKDNSKRKEFLPLPHTAISSSKVDIIASARTKDKTRGLPHPKAIDASVRSLKSDETPTNTIALSKSPYKTLRRMFPDTNEEREKSTDCTAFVNSMSEAGFAVRNGGGSIVRFESRGGEGSINFHRPHPDSTIDPVMLQAMGQRMNRWFGWARETFVLVKK</sequence>
<dbReference type="InParanoid" id="A0A1Y2LKI9"/>
<dbReference type="STRING" id="105696.A0A1Y2LKI9"/>
<protein>
    <submittedName>
        <fullName evidence="1">Uncharacterized protein</fullName>
    </submittedName>
</protein>
<dbReference type="OMA" id="NENWISI"/>
<dbReference type="EMBL" id="KZ107867">
    <property type="protein sequence ID" value="OSS43398.1"/>
    <property type="molecule type" value="Genomic_DNA"/>
</dbReference>
<dbReference type="Proteomes" id="UP000193240">
    <property type="component" value="Unassembled WGS sequence"/>
</dbReference>
<evidence type="ECO:0000313" key="2">
    <source>
        <dbReference type="Proteomes" id="UP000193240"/>
    </source>
</evidence>
<keyword evidence="2" id="KW-1185">Reference proteome</keyword>
<proteinExistence type="predicted"/>
<organism evidence="1 2">
    <name type="scientific">Epicoccum nigrum</name>
    <name type="common">Soil fungus</name>
    <name type="synonym">Epicoccum purpurascens</name>
    <dbReference type="NCBI Taxonomy" id="105696"/>
    <lineage>
        <taxon>Eukaryota</taxon>
        <taxon>Fungi</taxon>
        <taxon>Dikarya</taxon>
        <taxon>Ascomycota</taxon>
        <taxon>Pezizomycotina</taxon>
        <taxon>Dothideomycetes</taxon>
        <taxon>Pleosporomycetidae</taxon>
        <taxon>Pleosporales</taxon>
        <taxon>Pleosporineae</taxon>
        <taxon>Didymellaceae</taxon>
        <taxon>Epicoccum</taxon>
    </lineage>
</organism>